<reference evidence="2 3" key="1">
    <citation type="submission" date="2024-04" db="EMBL/GenBank/DDBJ databases">
        <title>Phyllosticta paracitricarpa is synonymous to the EU quarantine fungus P. citricarpa based on phylogenomic analyses.</title>
        <authorList>
            <consortium name="Lawrence Berkeley National Laboratory"/>
            <person name="Van Ingen-Buijs V.A."/>
            <person name="Van Westerhoven A.C."/>
            <person name="Haridas S."/>
            <person name="Skiadas P."/>
            <person name="Martin F."/>
            <person name="Groenewald J.Z."/>
            <person name="Crous P.W."/>
            <person name="Seidl M.F."/>
        </authorList>
    </citation>
    <scope>NUCLEOTIDE SEQUENCE [LARGE SCALE GENOMIC DNA]</scope>
    <source>
        <strain evidence="2 3">CBS 122670</strain>
    </source>
</reference>
<keyword evidence="1" id="KW-1133">Transmembrane helix</keyword>
<gene>
    <name evidence="2" type="ORF">IWX46DRAFT_327913</name>
</gene>
<evidence type="ECO:0000313" key="2">
    <source>
        <dbReference type="EMBL" id="KAK7533528.1"/>
    </source>
</evidence>
<keyword evidence="3" id="KW-1185">Reference proteome</keyword>
<accession>A0ABR1LE59</accession>
<dbReference type="Proteomes" id="UP001365128">
    <property type="component" value="Unassembled WGS sequence"/>
</dbReference>
<dbReference type="EMBL" id="JBBPDW010000046">
    <property type="protein sequence ID" value="KAK7533528.1"/>
    <property type="molecule type" value="Genomic_DNA"/>
</dbReference>
<comment type="caution">
    <text evidence="2">The sequence shown here is derived from an EMBL/GenBank/DDBJ whole genome shotgun (WGS) entry which is preliminary data.</text>
</comment>
<keyword evidence="1" id="KW-0472">Membrane</keyword>
<sequence length="108" mass="12004">MSEPCWTELNAFDCVLLCYLNGLHMLGLAQLLNVLKMTKVCILKSVFARLTRLSTIFRSSQHFLSRSTTQIFLVNNCSVIIVIGVIQCASIIKLELATLSDPFPNAAQ</sequence>
<feature type="transmembrane region" description="Helical" evidence="1">
    <location>
        <begin position="71"/>
        <end position="92"/>
    </location>
</feature>
<evidence type="ECO:0000313" key="3">
    <source>
        <dbReference type="Proteomes" id="UP001365128"/>
    </source>
</evidence>
<protein>
    <submittedName>
        <fullName evidence="2">Uncharacterized protein</fullName>
    </submittedName>
</protein>
<proteinExistence type="predicted"/>
<name>A0ABR1LE59_9PEZI</name>
<evidence type="ECO:0000256" key="1">
    <source>
        <dbReference type="SAM" id="Phobius"/>
    </source>
</evidence>
<keyword evidence="1" id="KW-0812">Transmembrane</keyword>
<organism evidence="2 3">
    <name type="scientific">Phyllosticta citricarpa</name>
    <dbReference type="NCBI Taxonomy" id="55181"/>
    <lineage>
        <taxon>Eukaryota</taxon>
        <taxon>Fungi</taxon>
        <taxon>Dikarya</taxon>
        <taxon>Ascomycota</taxon>
        <taxon>Pezizomycotina</taxon>
        <taxon>Dothideomycetes</taxon>
        <taxon>Dothideomycetes incertae sedis</taxon>
        <taxon>Botryosphaeriales</taxon>
        <taxon>Phyllostictaceae</taxon>
        <taxon>Phyllosticta</taxon>
    </lineage>
</organism>